<evidence type="ECO:0000256" key="1">
    <source>
        <dbReference type="SAM" id="Coils"/>
    </source>
</evidence>
<keyword evidence="4" id="KW-1185">Reference proteome</keyword>
<feature type="domain" description="Pyrrolo-quinoline quinone repeat" evidence="3">
    <location>
        <begin position="555"/>
        <end position="739"/>
    </location>
</feature>
<protein>
    <recommendedName>
        <fullName evidence="3">Pyrrolo-quinoline quinone repeat domain-containing protein</fullName>
    </recommendedName>
</protein>
<dbReference type="WBParaSite" id="PSAMB.scaffold1781size27899.g14997.t1">
    <property type="protein sequence ID" value="PSAMB.scaffold1781size27899.g14997.t1"/>
    <property type="gene ID" value="PSAMB.scaffold1781size27899.g14997"/>
</dbReference>
<feature type="compositionally biased region" description="Basic and acidic residues" evidence="2">
    <location>
        <begin position="30"/>
        <end position="45"/>
    </location>
</feature>
<feature type="compositionally biased region" description="Polar residues" evidence="2">
    <location>
        <begin position="1"/>
        <end position="10"/>
    </location>
</feature>
<feature type="coiled-coil region" evidence="1">
    <location>
        <begin position="754"/>
        <end position="861"/>
    </location>
</feature>
<evidence type="ECO:0000256" key="2">
    <source>
        <dbReference type="SAM" id="MobiDB-lite"/>
    </source>
</evidence>
<dbReference type="Proteomes" id="UP000887566">
    <property type="component" value="Unplaced"/>
</dbReference>
<evidence type="ECO:0000259" key="3">
    <source>
        <dbReference type="Pfam" id="PF13360"/>
    </source>
</evidence>
<keyword evidence="1" id="KW-0175">Coiled coil</keyword>
<name>A0A914VEG7_9BILA</name>
<evidence type="ECO:0000313" key="5">
    <source>
        <dbReference type="WBParaSite" id="PSAMB.scaffold1781size27899.g14997.t1"/>
    </source>
</evidence>
<dbReference type="SUPFAM" id="SSF50998">
    <property type="entry name" value="Quinoprotein alcohol dehydrogenase-like"/>
    <property type="match status" value="2"/>
</dbReference>
<dbReference type="Gene3D" id="2.130.10.10">
    <property type="entry name" value="YVTN repeat-like/Quinoprotein amine dehydrogenase"/>
    <property type="match status" value="2"/>
</dbReference>
<dbReference type="Pfam" id="PF13360">
    <property type="entry name" value="PQQ_2"/>
    <property type="match status" value="1"/>
</dbReference>
<proteinExistence type="predicted"/>
<dbReference type="PANTHER" id="PTHR32215">
    <property type="entry name" value="CILIA- AND FLAGELLA-ASSOCIATED PROTEIN 57"/>
    <property type="match status" value="1"/>
</dbReference>
<reference evidence="5" key="1">
    <citation type="submission" date="2022-11" db="UniProtKB">
        <authorList>
            <consortium name="WormBaseParasite"/>
        </authorList>
    </citation>
    <scope>IDENTIFICATION</scope>
</reference>
<sequence>MPMSTATSTKAEVVVKPLKPKPKPTPSGGKEVKEKKKGKKGELKPPKAAAFFLKGVRLDVNSASSDSENQLEEDKPVTLGSDILCKLKKYDAHWFRDIALHHPQYFVDTQQYVHGGDSQLLFPPKFQPIAGFRSARFCGASAVVSYVGRFVCFLDLAARHRFWTKEDQQATVGALTVSPDYQYLVVCIDHAEGAKLIVRETEKCAEIKRMPCSTLASSIKISHGNELILTFTIEEMLVRLAVYSFEHEKMTGEGVVEIRKNDQTQNWQISFCPADEGLVCLVDESQARLLRNSNGTLEIFTSIQLTGETITCHEWFGDITLAFGTVTGNVKLFHEKTQLNVIDLTELQNDLFRGYNNLSVSSLCSGHQIFLCSTDVGAIFMWTINNGHTDWSVCRVFIVPIIPGALDRRLKEILLNADESELLCIENNSIFHVPFGKLSTELVKINGFDLLAADHSSKIISLSFAISSNQERIVSLDSDGIIIVHNLNTGNALSWRQVADAQSVAFHPNGHQVFVQDGSGIKLHQVAFRDLSFVNSIYEGTIQHMELSQSGCKLLIVESSTLMSLLSNTGALVWKQFLGSNINIAAMSRSGCGNYIALLSDKETVTMHDARSGKALWSINFKLRDFIDITLATDVIFLLNKKFVLSLVKSGKELDQVNVHNETIGFDNAPMNCVANENYLLIGTTNGKLMIVYEVTEKIVRTEVVETNIESAVTKQIEAAGGRLSAVGFEDGSILIMDRRAPADGIASSADDAVQCSADELSALQRLVQELETEKNNVRKNAAEVMREFKGMKSKELDDAKEAFEQKQKALHLRIAKLEETLDADGLTHNSTISSLRALYNEESELQRRNYESMMEQHMRKAIAEEESFSESLKLQQEQFDRELDAVRGSFAETENSWQVHCEQLENVISTLKAQLTEEREDKSNYEQNVTNKLTTAVKSYEQRALSHRQEASELATELISLKATSIVLGEERDEALDIINSQKMEIQMLKEDCEKLSQSVDTKEKAALNIGTKIENLQKELLTSKKNHQEVTKRLHRLEKELDAEKLAGKLKEREKNDLLRHFKQVRDGISDPKRLRQAVLDMCKWMNENNLGQL</sequence>
<accession>A0A914VEG7</accession>
<evidence type="ECO:0000313" key="4">
    <source>
        <dbReference type="Proteomes" id="UP000887566"/>
    </source>
</evidence>
<dbReference type="InterPro" id="IPR011047">
    <property type="entry name" value="Quinoprotein_ADH-like_sf"/>
</dbReference>
<feature type="region of interest" description="Disordered" evidence="2">
    <location>
        <begin position="1"/>
        <end position="46"/>
    </location>
</feature>
<dbReference type="InterPro" id="IPR052993">
    <property type="entry name" value="CFA-57"/>
</dbReference>
<dbReference type="InterPro" id="IPR015943">
    <property type="entry name" value="WD40/YVTN_repeat-like_dom_sf"/>
</dbReference>
<dbReference type="AlphaFoldDB" id="A0A914VEG7"/>
<feature type="coiled-coil region" evidence="1">
    <location>
        <begin position="902"/>
        <end position="1056"/>
    </location>
</feature>
<organism evidence="4 5">
    <name type="scientific">Plectus sambesii</name>
    <dbReference type="NCBI Taxonomy" id="2011161"/>
    <lineage>
        <taxon>Eukaryota</taxon>
        <taxon>Metazoa</taxon>
        <taxon>Ecdysozoa</taxon>
        <taxon>Nematoda</taxon>
        <taxon>Chromadorea</taxon>
        <taxon>Plectida</taxon>
        <taxon>Plectina</taxon>
        <taxon>Plectoidea</taxon>
        <taxon>Plectidae</taxon>
        <taxon>Plectus</taxon>
    </lineage>
</organism>
<dbReference type="PANTHER" id="PTHR32215:SF0">
    <property type="entry name" value="CILIA- AND FLAGELLA-ASSOCIATED PROTEIN 57"/>
    <property type="match status" value="1"/>
</dbReference>
<dbReference type="InterPro" id="IPR002372">
    <property type="entry name" value="PQQ_rpt_dom"/>
</dbReference>